<dbReference type="SMART" id="SM00028">
    <property type="entry name" value="TPR"/>
    <property type="match status" value="2"/>
</dbReference>
<dbReference type="InterPro" id="IPR011990">
    <property type="entry name" value="TPR-like_helical_dom_sf"/>
</dbReference>
<dbReference type="Pfam" id="PF13181">
    <property type="entry name" value="TPR_8"/>
    <property type="match status" value="1"/>
</dbReference>
<proteinExistence type="predicted"/>
<dbReference type="SUPFAM" id="SSF48452">
    <property type="entry name" value="TPR-like"/>
    <property type="match status" value="1"/>
</dbReference>
<comment type="caution">
    <text evidence="2">The sequence shown here is derived from an EMBL/GenBank/DDBJ whole genome shotgun (WGS) entry which is preliminary data.</text>
</comment>
<evidence type="ECO:0000313" key="3">
    <source>
        <dbReference type="Proteomes" id="UP001580407"/>
    </source>
</evidence>
<dbReference type="InterPro" id="IPR019734">
    <property type="entry name" value="TPR_rpt"/>
</dbReference>
<keyword evidence="1" id="KW-0812">Transmembrane</keyword>
<reference evidence="2 3" key="1">
    <citation type="submission" date="2024-09" db="EMBL/GenBank/DDBJ databases">
        <authorList>
            <person name="Ruan L."/>
        </authorList>
    </citation>
    <scope>NUCLEOTIDE SEQUENCE [LARGE SCALE GENOMIC DNA]</scope>
    <source>
        <strain evidence="2 3">D33</strain>
    </source>
</reference>
<feature type="transmembrane region" description="Helical" evidence="1">
    <location>
        <begin position="6"/>
        <end position="31"/>
    </location>
</feature>
<keyword evidence="1" id="KW-0472">Membrane</keyword>
<accession>A0ABV5BGJ9</accession>
<sequence length="224" mass="25924">MSKFILFSLLWWLVGNPFLALLILVVVIYALDRRFVGIFPSLTRPWKRRRNESKLRQQIALNANDVSARFDLARSLLERKKHGEALRLLHDIRSSYEQSADYWCAVGTAELMDGDKEQGEAHLLQALEINPRVQYGEPYLRLAAAFRGTDHNKALAYLGQFQDIQSSSSEGYYLSGMLYRSLGMKPEAAEAFAQSLAVYRSLPKYRRRSERKWALRSWYRKLTG</sequence>
<organism evidence="2 3">
    <name type="scientific">Paenibacillus terreus</name>
    <dbReference type="NCBI Taxonomy" id="1387834"/>
    <lineage>
        <taxon>Bacteria</taxon>
        <taxon>Bacillati</taxon>
        <taxon>Bacillota</taxon>
        <taxon>Bacilli</taxon>
        <taxon>Bacillales</taxon>
        <taxon>Paenibacillaceae</taxon>
        <taxon>Paenibacillus</taxon>
    </lineage>
</organism>
<dbReference type="Gene3D" id="1.25.40.10">
    <property type="entry name" value="Tetratricopeptide repeat domain"/>
    <property type="match status" value="1"/>
</dbReference>
<dbReference type="Proteomes" id="UP001580407">
    <property type="component" value="Unassembled WGS sequence"/>
</dbReference>
<keyword evidence="3" id="KW-1185">Reference proteome</keyword>
<protein>
    <submittedName>
        <fullName evidence="2">Tetratricopeptide repeat protein</fullName>
    </submittedName>
</protein>
<name>A0ABV5BGJ9_9BACL</name>
<keyword evidence="1" id="KW-1133">Transmembrane helix</keyword>
<evidence type="ECO:0000256" key="1">
    <source>
        <dbReference type="SAM" id="Phobius"/>
    </source>
</evidence>
<dbReference type="RefSeq" id="WP_375528269.1">
    <property type="nucleotide sequence ID" value="NZ_JBHILM010000044.1"/>
</dbReference>
<gene>
    <name evidence="2" type="ORF">ACE3NQ_27190</name>
</gene>
<evidence type="ECO:0000313" key="2">
    <source>
        <dbReference type="EMBL" id="MFB5684597.1"/>
    </source>
</evidence>
<dbReference type="EMBL" id="JBHILM010000044">
    <property type="protein sequence ID" value="MFB5684597.1"/>
    <property type="molecule type" value="Genomic_DNA"/>
</dbReference>